<feature type="compositionally biased region" description="Polar residues" evidence="1">
    <location>
        <begin position="1"/>
        <end position="12"/>
    </location>
</feature>
<proteinExistence type="predicted"/>
<name>A0AAD1W6Q4_PELCU</name>
<protein>
    <submittedName>
        <fullName evidence="2">DNA repair and recombination RAD54B isoform X1</fullName>
    </submittedName>
</protein>
<keyword evidence="3" id="KW-1185">Reference proteome</keyword>
<dbReference type="AlphaFoldDB" id="A0AAD1W6Q4"/>
<feature type="region of interest" description="Disordered" evidence="1">
    <location>
        <begin position="1"/>
        <end position="43"/>
    </location>
</feature>
<accession>A0AAD1W6Q4</accession>
<dbReference type="Proteomes" id="UP001295444">
    <property type="component" value="Chromosome 04"/>
</dbReference>
<gene>
    <name evidence="2" type="ORF">PECUL_23A059066</name>
</gene>
<evidence type="ECO:0000313" key="2">
    <source>
        <dbReference type="EMBL" id="CAH2285578.1"/>
    </source>
</evidence>
<sequence>MRRSAAPSQVSGNAAKKPRFIPPGIVNSCTDRETGNTALMKNSDVPSRSLTKMCGLNTMCSTKEAVTPPANLSGKSSVTALPKFQPLESPAVTPPANLSSRPGVTALPKFQSLESSAVTPPANLSGKPGVTLLPKSRPLESPAVTPPTNLSGKSSVMALPKFRPLAGAIILQGSAECKIRGRLSLAVEFEPWV</sequence>
<organism evidence="2 3">
    <name type="scientific">Pelobates cultripes</name>
    <name type="common">Western spadefoot toad</name>
    <dbReference type="NCBI Taxonomy" id="61616"/>
    <lineage>
        <taxon>Eukaryota</taxon>
        <taxon>Metazoa</taxon>
        <taxon>Chordata</taxon>
        <taxon>Craniata</taxon>
        <taxon>Vertebrata</taxon>
        <taxon>Euteleostomi</taxon>
        <taxon>Amphibia</taxon>
        <taxon>Batrachia</taxon>
        <taxon>Anura</taxon>
        <taxon>Pelobatoidea</taxon>
        <taxon>Pelobatidae</taxon>
        <taxon>Pelobates</taxon>
    </lineage>
</organism>
<dbReference type="EMBL" id="OW240915">
    <property type="protein sequence ID" value="CAH2285578.1"/>
    <property type="molecule type" value="Genomic_DNA"/>
</dbReference>
<evidence type="ECO:0000313" key="3">
    <source>
        <dbReference type="Proteomes" id="UP001295444"/>
    </source>
</evidence>
<evidence type="ECO:0000256" key="1">
    <source>
        <dbReference type="SAM" id="MobiDB-lite"/>
    </source>
</evidence>
<feature type="region of interest" description="Disordered" evidence="1">
    <location>
        <begin position="116"/>
        <end position="153"/>
    </location>
</feature>
<reference evidence="2" key="1">
    <citation type="submission" date="2022-03" db="EMBL/GenBank/DDBJ databases">
        <authorList>
            <person name="Alioto T."/>
            <person name="Alioto T."/>
            <person name="Gomez Garrido J."/>
        </authorList>
    </citation>
    <scope>NUCLEOTIDE SEQUENCE</scope>
</reference>